<reference evidence="2 3" key="1">
    <citation type="submission" date="2020-04" db="EMBL/GenBank/DDBJ databases">
        <title>Plant Genome Project.</title>
        <authorList>
            <person name="Zhang R.-G."/>
        </authorList>
    </citation>
    <scope>NUCLEOTIDE SEQUENCE [LARGE SCALE GENOMIC DNA]</scope>
    <source>
        <strain evidence="2">YNK0</strain>
        <tissue evidence="2">Leaf</tissue>
    </source>
</reference>
<dbReference type="OMA" id="WSFVNEE"/>
<feature type="region of interest" description="Disordered" evidence="1">
    <location>
        <begin position="1"/>
        <end position="56"/>
    </location>
</feature>
<evidence type="ECO:0000313" key="3">
    <source>
        <dbReference type="Proteomes" id="UP000655225"/>
    </source>
</evidence>
<feature type="compositionally biased region" description="Polar residues" evidence="1">
    <location>
        <begin position="29"/>
        <end position="43"/>
    </location>
</feature>
<evidence type="ECO:0000256" key="1">
    <source>
        <dbReference type="SAM" id="MobiDB-lite"/>
    </source>
</evidence>
<dbReference type="EMBL" id="JABCRI010000006">
    <property type="protein sequence ID" value="KAF8404793.1"/>
    <property type="molecule type" value="Genomic_DNA"/>
</dbReference>
<feature type="region of interest" description="Disordered" evidence="1">
    <location>
        <begin position="299"/>
        <end position="352"/>
    </location>
</feature>
<evidence type="ECO:0000313" key="2">
    <source>
        <dbReference type="EMBL" id="KAF8404793.1"/>
    </source>
</evidence>
<protein>
    <submittedName>
        <fullName evidence="2">Uncharacterized protein</fullName>
    </submittedName>
</protein>
<gene>
    <name evidence="2" type="ORF">HHK36_009682</name>
</gene>
<dbReference type="Proteomes" id="UP000655225">
    <property type="component" value="Unassembled WGS sequence"/>
</dbReference>
<comment type="caution">
    <text evidence="2">The sequence shown here is derived from an EMBL/GenBank/DDBJ whole genome shotgun (WGS) entry which is preliminary data.</text>
</comment>
<feature type="compositionally biased region" description="Basic and acidic residues" evidence="1">
    <location>
        <begin position="574"/>
        <end position="590"/>
    </location>
</feature>
<feature type="compositionally biased region" description="Acidic residues" evidence="1">
    <location>
        <begin position="558"/>
        <end position="567"/>
    </location>
</feature>
<feature type="region of interest" description="Disordered" evidence="1">
    <location>
        <begin position="539"/>
        <end position="603"/>
    </location>
</feature>
<name>A0A835DHQ5_TETSI</name>
<organism evidence="2 3">
    <name type="scientific">Tetracentron sinense</name>
    <name type="common">Spur-leaf</name>
    <dbReference type="NCBI Taxonomy" id="13715"/>
    <lineage>
        <taxon>Eukaryota</taxon>
        <taxon>Viridiplantae</taxon>
        <taxon>Streptophyta</taxon>
        <taxon>Embryophyta</taxon>
        <taxon>Tracheophyta</taxon>
        <taxon>Spermatophyta</taxon>
        <taxon>Magnoliopsida</taxon>
        <taxon>Trochodendrales</taxon>
        <taxon>Trochodendraceae</taxon>
        <taxon>Tetracentron</taxon>
    </lineage>
</organism>
<dbReference type="AlphaFoldDB" id="A0A835DHQ5"/>
<dbReference type="OrthoDB" id="1913411at2759"/>
<feature type="compositionally biased region" description="Polar residues" evidence="1">
    <location>
        <begin position="383"/>
        <end position="392"/>
    </location>
</feature>
<sequence length="603" mass="65994">MEKKKKDNKLTPTTQEAETNDFLSREDQNQNGSGLAIKNSRTGSPPPDNPSPLIQQYPPILQWPYTLQSTMGQSPLISRPSLPTQQPPHIVLNQWQASLLNPQQQLPQQQQLNPINHQLQHGKPLSQLTQSTGPFWLPPRPGFHVAGAAAPSSYHPLTPGDANWQASAISGGGTSSRNEPQIPSFCYQGGHSHPMGFPGPWDPSSWCGQAQPDFTCTFPGAYGYFCLPLPPVPDCSVVSGRSLQRGIIRPPAKLSQRHLQVWEAQSRENVQLWTMIGHLQSEVAAYGSRLMKLEAEVSSQKPTVEESAGTGVGTTLAGQTSKRGRPKRPVASIDVLPSPDESQPRAHARRPATCKVQFDTKGLIFEKESLSKVEDKEKASHPTLGTGSSTNVQQENNEKISNLFANSSSNFELYGGNLKLPLDVHAPSMFHNQVHRDNPRIQISAVGLNPTSEMTGNGSDTEDQKTAFSILCQTGKGPNNKVASATYRGTTKNGSHRWPSRILSDDCGRDSLDVSSHGFYDNGSVIRQGGKVVPGWSFVNEENNSEENEDLEVRSGKDDEEEMEEDASSSGAEEIARAKVEGAYDMDQFRRTSPKGLPQSNRW</sequence>
<proteinExistence type="predicted"/>
<keyword evidence="3" id="KW-1185">Reference proteome</keyword>
<feature type="region of interest" description="Disordered" evidence="1">
    <location>
        <begin position="372"/>
        <end position="392"/>
    </location>
</feature>
<accession>A0A835DHQ5</accession>